<evidence type="ECO:0000313" key="2">
    <source>
        <dbReference type="EMBL" id="KAH7160952.1"/>
    </source>
</evidence>
<dbReference type="AlphaFoldDB" id="A0A9P9FEN8"/>
<reference evidence="2" key="1">
    <citation type="journal article" date="2021" name="Nat. Commun.">
        <title>Genetic determinants of endophytism in the Arabidopsis root mycobiome.</title>
        <authorList>
            <person name="Mesny F."/>
            <person name="Miyauchi S."/>
            <person name="Thiergart T."/>
            <person name="Pickel B."/>
            <person name="Atanasova L."/>
            <person name="Karlsson M."/>
            <person name="Huettel B."/>
            <person name="Barry K.W."/>
            <person name="Haridas S."/>
            <person name="Chen C."/>
            <person name="Bauer D."/>
            <person name="Andreopoulos W."/>
            <person name="Pangilinan J."/>
            <person name="LaButti K."/>
            <person name="Riley R."/>
            <person name="Lipzen A."/>
            <person name="Clum A."/>
            <person name="Drula E."/>
            <person name="Henrissat B."/>
            <person name="Kohler A."/>
            <person name="Grigoriev I.V."/>
            <person name="Martin F.M."/>
            <person name="Hacquard S."/>
        </authorList>
    </citation>
    <scope>NUCLEOTIDE SEQUENCE</scope>
    <source>
        <strain evidence="2">MPI-CAGE-AT-0147</strain>
    </source>
</reference>
<sequence length="354" mass="38800">MSPSQMYWGNTMLIRCSYFNLSNSSAPPLASASLLSPRLNRTPKVPTPESKRGSVPTPGSGKGGASLNTPSSASTTLHPNGNGASLSSLGVDPPRPPRDGFEWACVCPSIPEHDHFYSTIDKTETHHALHSLANVGAWFKDESGTSKLKRKLFGKAPWHRKESGDSFSSVASSVREVLRGSTPPSTPSSESPLPCALFVYASWFQRLISVATVGKKYPIAQFPGGEATRVKTPPLGEYTADGRPRSFFTPMAPPHVDGSDQVSLATSSSRQLGHRRSLIPQQLEWWEHFPQKPSRQELEDNEIRFEFQVPEHLPSSPMCPTNTRHSSGSTGVCVYHRRKRTTSGLKDVIFVEDY</sequence>
<name>A0A9P9FEN8_9HYPO</name>
<comment type="caution">
    <text evidence="2">The sequence shown here is derived from an EMBL/GenBank/DDBJ whole genome shotgun (WGS) entry which is preliminary data.</text>
</comment>
<feature type="region of interest" description="Disordered" evidence="1">
    <location>
        <begin position="30"/>
        <end position="93"/>
    </location>
</feature>
<evidence type="ECO:0000313" key="3">
    <source>
        <dbReference type="Proteomes" id="UP000738349"/>
    </source>
</evidence>
<proteinExistence type="predicted"/>
<protein>
    <submittedName>
        <fullName evidence="2">Uncharacterized protein</fullName>
    </submittedName>
</protein>
<feature type="compositionally biased region" description="Polar residues" evidence="1">
    <location>
        <begin position="66"/>
        <end position="88"/>
    </location>
</feature>
<accession>A0A9P9FEN8</accession>
<dbReference type="OrthoDB" id="3648773at2759"/>
<dbReference type="EMBL" id="JAGMUV010000004">
    <property type="protein sequence ID" value="KAH7160952.1"/>
    <property type="molecule type" value="Genomic_DNA"/>
</dbReference>
<keyword evidence="3" id="KW-1185">Reference proteome</keyword>
<gene>
    <name evidence="2" type="ORF">EDB81DRAFT_853474</name>
</gene>
<dbReference type="Proteomes" id="UP000738349">
    <property type="component" value="Unassembled WGS sequence"/>
</dbReference>
<feature type="compositionally biased region" description="Low complexity" evidence="1">
    <location>
        <begin position="30"/>
        <end position="40"/>
    </location>
</feature>
<organism evidence="2 3">
    <name type="scientific">Dactylonectria macrodidyma</name>
    <dbReference type="NCBI Taxonomy" id="307937"/>
    <lineage>
        <taxon>Eukaryota</taxon>
        <taxon>Fungi</taxon>
        <taxon>Dikarya</taxon>
        <taxon>Ascomycota</taxon>
        <taxon>Pezizomycotina</taxon>
        <taxon>Sordariomycetes</taxon>
        <taxon>Hypocreomycetidae</taxon>
        <taxon>Hypocreales</taxon>
        <taxon>Nectriaceae</taxon>
        <taxon>Dactylonectria</taxon>
    </lineage>
</organism>
<evidence type="ECO:0000256" key="1">
    <source>
        <dbReference type="SAM" id="MobiDB-lite"/>
    </source>
</evidence>